<dbReference type="EMBL" id="AP022213">
    <property type="protein sequence ID" value="BBT15524.1"/>
    <property type="molecule type" value="Genomic_DNA"/>
</dbReference>
<evidence type="ECO:0000313" key="2">
    <source>
        <dbReference type="EMBL" id="BCA27549.1"/>
    </source>
</evidence>
<dbReference type="EMBL" id="AP022642">
    <property type="protein sequence ID" value="BCA27549.1"/>
    <property type="molecule type" value="Genomic_DNA"/>
</dbReference>
<organism evidence="3 4">
    <name type="scientific">Metapseudomonas otitidis</name>
    <dbReference type="NCBI Taxonomy" id="319939"/>
    <lineage>
        <taxon>Bacteria</taxon>
        <taxon>Pseudomonadati</taxon>
        <taxon>Pseudomonadota</taxon>
        <taxon>Gammaproteobacteria</taxon>
        <taxon>Pseudomonadales</taxon>
        <taxon>Pseudomonadaceae</taxon>
        <taxon>Metapseudomonas</taxon>
    </lineage>
</organism>
<evidence type="ECO:0000313" key="4">
    <source>
        <dbReference type="Proteomes" id="UP000461288"/>
    </source>
</evidence>
<dbReference type="RefSeq" id="WP_044413524.1">
    <property type="nucleotide sequence ID" value="NZ_AP022213.1"/>
</dbReference>
<evidence type="ECO:0000313" key="1">
    <source>
        <dbReference type="EMBL" id="BBT15524.1"/>
    </source>
</evidence>
<dbReference type="AlphaFoldDB" id="A0A1I0TMR0"/>
<evidence type="ECO:0000313" key="5">
    <source>
        <dbReference type="Proteomes" id="UP000501237"/>
    </source>
</evidence>
<dbReference type="KEGG" id="poj:PtoMrB4_15260"/>
<name>A0A1I0TMR0_9GAMM</name>
<proteinExistence type="predicted"/>
<evidence type="ECO:0000313" key="3">
    <source>
        <dbReference type="EMBL" id="MWK57405.1"/>
    </source>
</evidence>
<reference evidence="2 5" key="3">
    <citation type="journal article" date="2020" name="Microbiol. Resour. Announc.">
        <title>Complete genome sequence of Pseudomonas otitidis strain MrB4, isolated from Lake Biwa in Japan.</title>
        <authorList>
            <person name="Miyazaki K."/>
            <person name="Hase E."/>
            <person name="Maruya T."/>
        </authorList>
    </citation>
    <scope>NUCLEOTIDE SEQUENCE [LARGE SCALE GENOMIC DNA]</scope>
    <source>
        <strain evidence="2 5">MrB4</strain>
    </source>
</reference>
<dbReference type="STRING" id="319939.SAMN05216263_105148"/>
<accession>A0A1I0TMR0</accession>
<dbReference type="EMBL" id="WTFN01000035">
    <property type="protein sequence ID" value="MWK57405.1"/>
    <property type="molecule type" value="Genomic_DNA"/>
</dbReference>
<gene>
    <name evidence="3" type="ORF">GO594_15595</name>
    <name evidence="2" type="ORF">PtoMrB4_15260</name>
    <name evidence="1" type="ORF">WP8S17C03_15730</name>
</gene>
<dbReference type="Proteomes" id="UP000501237">
    <property type="component" value="Chromosome"/>
</dbReference>
<reference evidence="3 4" key="2">
    <citation type="submission" date="2019-12" db="EMBL/GenBank/DDBJ databases">
        <title>Draft genome sequence of Pseudomonas otitidis recovered from a chicken carcass.</title>
        <authorList>
            <person name="Vieira T.R."/>
            <person name="Oliviera E.F.C."/>
            <person name="Silva N.M.V."/>
            <person name="Sambrano G.E."/>
            <person name="Cibulski S.P."/>
            <person name="Cardoso M.R.I."/>
        </authorList>
    </citation>
    <scope>NUCLEOTIDE SEQUENCE [LARGE SCALE GENOMIC DNA]</scope>
    <source>
        <strain evidence="3 4">25_K</strain>
    </source>
</reference>
<dbReference type="Proteomes" id="UP000515591">
    <property type="component" value="Chromosome"/>
</dbReference>
<evidence type="ECO:0000313" key="6">
    <source>
        <dbReference type="Proteomes" id="UP000515591"/>
    </source>
</evidence>
<dbReference type="Proteomes" id="UP000461288">
    <property type="component" value="Unassembled WGS sequence"/>
</dbReference>
<dbReference type="GeneID" id="57396739"/>
<reference evidence="1 6" key="1">
    <citation type="submission" date="2019-12" db="EMBL/GenBank/DDBJ databases">
        <title>complete genome sequences of Pseudomonas otitidis str. WP8-S17-CRE-03 isolated from wastewater treatment plant effluent.</title>
        <authorList>
            <person name="Sekizuka T."/>
            <person name="Itokawa K."/>
            <person name="Yatsu K."/>
            <person name="Inamine Y."/>
            <person name="Kuroda M."/>
        </authorList>
    </citation>
    <scope>NUCLEOTIDE SEQUENCE [LARGE SCALE GENOMIC DNA]</scope>
    <source>
        <strain evidence="1 6">WP8-S17-CRE-03</strain>
    </source>
</reference>
<sequence>MTTPITRDTAMRLATQAFLPYGCQARAHDEDDSFSFTVTDLHGGKVLEISHVRSTQYADPVRLAGVLEQVRLDLTHQGRNLDPWAMPYIPDPEVLPETPPNY</sequence>
<evidence type="ECO:0008006" key="7">
    <source>
        <dbReference type="Google" id="ProtNLM"/>
    </source>
</evidence>
<protein>
    <recommendedName>
        <fullName evidence="7">DUF1652 domain-containing protein</fullName>
    </recommendedName>
</protein>